<feature type="chain" id="PRO_5046873319" evidence="6">
    <location>
        <begin position="22"/>
        <end position="248"/>
    </location>
</feature>
<evidence type="ECO:0000256" key="4">
    <source>
        <dbReference type="ARBA" id="ARBA00023136"/>
    </source>
</evidence>
<dbReference type="PANTHER" id="PTHR38776">
    <property type="entry name" value="MLTA-INTERACTING PROTEIN-RELATED"/>
    <property type="match status" value="1"/>
</dbReference>
<dbReference type="Pfam" id="PF06629">
    <property type="entry name" value="MipA"/>
    <property type="match status" value="1"/>
</dbReference>
<evidence type="ECO:0000256" key="6">
    <source>
        <dbReference type="SAM" id="SignalP"/>
    </source>
</evidence>
<sequence>MQTKTLIVAGLLAAASSPVIAKDSLEVGLGAQFRSTAYAGYDDSARAIPLLSFDTTWFYADGAEIGVKALDKGPHRIGIFVTISEEEWDAGDSDDFKAFDDKDRAFHVGASYRYKAKWGVVKAKYFTDVSDEHEGNGGAISYAYPWKVSNKFMVIPSIKYKYLDEDYANYYYGISARDAATTAGVEAYDTGSASKITLGVMTRYAFTKQWAMYAGANYTMLDSDLEDSPLLDDDKETSFILGAAYKFW</sequence>
<dbReference type="RefSeq" id="WP_345341109.1">
    <property type="nucleotide sequence ID" value="NZ_BAABLI010000017.1"/>
</dbReference>
<dbReference type="SUPFAM" id="SSF56935">
    <property type="entry name" value="Porins"/>
    <property type="match status" value="1"/>
</dbReference>
<dbReference type="Proteomes" id="UP001597380">
    <property type="component" value="Unassembled WGS sequence"/>
</dbReference>
<evidence type="ECO:0000313" key="8">
    <source>
        <dbReference type="Proteomes" id="UP001597380"/>
    </source>
</evidence>
<comment type="caution">
    <text evidence="7">The sequence shown here is derived from an EMBL/GenBank/DDBJ whole genome shotgun (WGS) entry which is preliminary data.</text>
</comment>
<keyword evidence="8" id="KW-1185">Reference proteome</keyword>
<comment type="similarity">
    <text evidence="2">Belongs to the MipA/OmpV family.</text>
</comment>
<organism evidence="7 8">
    <name type="scientific">Corallincola platygyrae</name>
    <dbReference type="NCBI Taxonomy" id="1193278"/>
    <lineage>
        <taxon>Bacteria</taxon>
        <taxon>Pseudomonadati</taxon>
        <taxon>Pseudomonadota</taxon>
        <taxon>Gammaproteobacteria</taxon>
        <taxon>Alteromonadales</taxon>
        <taxon>Psychromonadaceae</taxon>
        <taxon>Corallincola</taxon>
    </lineage>
</organism>
<reference evidence="8" key="1">
    <citation type="journal article" date="2019" name="Int. J. Syst. Evol. Microbiol.">
        <title>The Global Catalogue of Microorganisms (GCM) 10K type strain sequencing project: providing services to taxonomists for standard genome sequencing and annotation.</title>
        <authorList>
            <consortium name="The Broad Institute Genomics Platform"/>
            <consortium name="The Broad Institute Genome Sequencing Center for Infectious Disease"/>
            <person name="Wu L."/>
            <person name="Ma J."/>
        </authorList>
    </citation>
    <scope>NUCLEOTIDE SEQUENCE [LARGE SCALE GENOMIC DNA]</scope>
    <source>
        <strain evidence="8">CGMCC 1.10992</strain>
    </source>
</reference>
<name>A0ABW4XMS3_9GAMM</name>
<dbReference type="InterPro" id="IPR010583">
    <property type="entry name" value="MipA"/>
</dbReference>
<feature type="signal peptide" evidence="6">
    <location>
        <begin position="1"/>
        <end position="21"/>
    </location>
</feature>
<evidence type="ECO:0000256" key="3">
    <source>
        <dbReference type="ARBA" id="ARBA00022729"/>
    </source>
</evidence>
<evidence type="ECO:0000256" key="5">
    <source>
        <dbReference type="ARBA" id="ARBA00023237"/>
    </source>
</evidence>
<keyword evidence="5" id="KW-0998">Cell outer membrane</keyword>
<proteinExistence type="inferred from homology"/>
<dbReference type="PANTHER" id="PTHR38776:SF1">
    <property type="entry name" value="MLTA-INTERACTING PROTEIN-RELATED"/>
    <property type="match status" value="1"/>
</dbReference>
<protein>
    <submittedName>
        <fullName evidence="7">MipA/OmpV family protein</fullName>
    </submittedName>
</protein>
<evidence type="ECO:0000313" key="7">
    <source>
        <dbReference type="EMBL" id="MFD2096100.1"/>
    </source>
</evidence>
<accession>A0ABW4XMS3</accession>
<comment type="subcellular location">
    <subcellularLocation>
        <location evidence="1">Cell outer membrane</location>
    </subcellularLocation>
</comment>
<gene>
    <name evidence="7" type="ORF">ACFSJ3_08910</name>
</gene>
<keyword evidence="3 6" id="KW-0732">Signal</keyword>
<evidence type="ECO:0000256" key="2">
    <source>
        <dbReference type="ARBA" id="ARBA00005722"/>
    </source>
</evidence>
<evidence type="ECO:0000256" key="1">
    <source>
        <dbReference type="ARBA" id="ARBA00004442"/>
    </source>
</evidence>
<dbReference type="EMBL" id="JBHUHT010000011">
    <property type="protein sequence ID" value="MFD2096100.1"/>
    <property type="molecule type" value="Genomic_DNA"/>
</dbReference>
<keyword evidence="4" id="KW-0472">Membrane</keyword>